<proteinExistence type="predicted"/>
<feature type="domain" description="AB hydrolase-1" evidence="1">
    <location>
        <begin position="49"/>
        <end position="154"/>
    </location>
</feature>
<dbReference type="EMBL" id="JNBR01000332">
    <property type="protein sequence ID" value="OQR95206.1"/>
    <property type="molecule type" value="Genomic_DNA"/>
</dbReference>
<dbReference type="GO" id="GO:0006508">
    <property type="term" value="P:proteolysis"/>
    <property type="evidence" value="ECO:0007669"/>
    <property type="project" value="UniProtKB-KW"/>
</dbReference>
<dbReference type="InterPro" id="IPR000073">
    <property type="entry name" value="AB_hydrolase_1"/>
</dbReference>
<evidence type="ECO:0000259" key="1">
    <source>
        <dbReference type="Pfam" id="PF00561"/>
    </source>
</evidence>
<dbReference type="InterPro" id="IPR029058">
    <property type="entry name" value="AB_hydrolase_fold"/>
</dbReference>
<evidence type="ECO:0000313" key="3">
    <source>
        <dbReference type="Proteomes" id="UP000243579"/>
    </source>
</evidence>
<dbReference type="AlphaFoldDB" id="A0A1V9ZB21"/>
<dbReference type="Gene3D" id="3.40.50.1820">
    <property type="entry name" value="alpha/beta hydrolase"/>
    <property type="match status" value="1"/>
</dbReference>
<dbReference type="GO" id="GO:0008233">
    <property type="term" value="F:peptidase activity"/>
    <property type="evidence" value="ECO:0007669"/>
    <property type="project" value="UniProtKB-KW"/>
</dbReference>
<dbReference type="OrthoDB" id="6431331at2759"/>
<dbReference type="STRING" id="1202772.A0A1V9ZB21"/>
<sequence length="292" mass="31715">MRRIQRLRFDLVRRAYSTTQYGPTHATFPLANGHELYYTTYGPATAPSTFVLIHGAPGSHLDFKHLAPLLVRDDTNVIAFDLPGNGRTSADAAGGPSGLTAVAIKDAVVEAVDGLGLERTYILGHSCGGHTALQTADSIRRVDGIALLNSMGTRPHQAVRPFGPIRFAARQMQTPGLARDICVTVNSWIFLHVFKFPRKTPLDDMTYACQRSGTVDFDGIRLHAESLGRRQVPSFVAIALDDVLVEKEIGHELGALLHPGIRLEYVRGGHNIQKTQCGPLAEALLAWSAGHP</sequence>
<dbReference type="PANTHER" id="PTHR47533:SF4">
    <property type="entry name" value="AB HYDROLASE-1 DOMAIN-CONTAINING PROTEIN"/>
    <property type="match status" value="1"/>
</dbReference>
<gene>
    <name evidence="2" type="ORF">ACHHYP_00175</name>
</gene>
<dbReference type="Proteomes" id="UP000243579">
    <property type="component" value="Unassembled WGS sequence"/>
</dbReference>
<keyword evidence="2" id="KW-0645">Protease</keyword>
<protein>
    <submittedName>
        <fullName evidence="2">Serine protease family S33</fullName>
    </submittedName>
</protein>
<dbReference type="PANTHER" id="PTHR47533">
    <property type="entry name" value="PROTEIN CBG21859"/>
    <property type="match status" value="1"/>
</dbReference>
<dbReference type="Pfam" id="PF00561">
    <property type="entry name" value="Abhydrolase_1"/>
    <property type="match status" value="1"/>
</dbReference>
<organism evidence="2 3">
    <name type="scientific">Achlya hypogyna</name>
    <name type="common">Oomycete</name>
    <name type="synonym">Protoachlya hypogyna</name>
    <dbReference type="NCBI Taxonomy" id="1202772"/>
    <lineage>
        <taxon>Eukaryota</taxon>
        <taxon>Sar</taxon>
        <taxon>Stramenopiles</taxon>
        <taxon>Oomycota</taxon>
        <taxon>Saprolegniomycetes</taxon>
        <taxon>Saprolegniales</taxon>
        <taxon>Achlyaceae</taxon>
        <taxon>Achlya</taxon>
    </lineage>
</organism>
<comment type="caution">
    <text evidence="2">The sequence shown here is derived from an EMBL/GenBank/DDBJ whole genome shotgun (WGS) entry which is preliminary data.</text>
</comment>
<accession>A0A1V9ZB21</accession>
<evidence type="ECO:0000313" key="2">
    <source>
        <dbReference type="EMBL" id="OQR95206.1"/>
    </source>
</evidence>
<reference evidence="2 3" key="1">
    <citation type="journal article" date="2014" name="Genome Biol. Evol.">
        <title>The secreted proteins of Achlya hypogyna and Thraustotheca clavata identify the ancestral oomycete secretome and reveal gene acquisitions by horizontal gene transfer.</title>
        <authorList>
            <person name="Misner I."/>
            <person name="Blouin N."/>
            <person name="Leonard G."/>
            <person name="Richards T.A."/>
            <person name="Lane C.E."/>
        </authorList>
    </citation>
    <scope>NUCLEOTIDE SEQUENCE [LARGE SCALE GENOMIC DNA]</scope>
    <source>
        <strain evidence="2 3">ATCC 48635</strain>
    </source>
</reference>
<dbReference type="SUPFAM" id="SSF53474">
    <property type="entry name" value="alpha/beta-Hydrolases"/>
    <property type="match status" value="1"/>
</dbReference>
<name>A0A1V9ZB21_ACHHY</name>
<keyword evidence="2" id="KW-0378">Hydrolase</keyword>
<keyword evidence="3" id="KW-1185">Reference proteome</keyword>